<accession>A0A8X6PEP2</accession>
<protein>
    <submittedName>
        <fullName evidence="2">Uncharacterized protein</fullName>
    </submittedName>
</protein>
<evidence type="ECO:0000313" key="3">
    <source>
        <dbReference type="Proteomes" id="UP000887013"/>
    </source>
</evidence>
<comment type="caution">
    <text evidence="2">The sequence shown here is derived from an EMBL/GenBank/DDBJ whole genome shotgun (WGS) entry which is preliminary data.</text>
</comment>
<keyword evidence="3" id="KW-1185">Reference proteome</keyword>
<feature type="non-terminal residue" evidence="2">
    <location>
        <position position="1"/>
    </location>
</feature>
<evidence type="ECO:0000256" key="1">
    <source>
        <dbReference type="SAM" id="SignalP"/>
    </source>
</evidence>
<dbReference type="Proteomes" id="UP000887013">
    <property type="component" value="Unassembled WGS sequence"/>
</dbReference>
<keyword evidence="1" id="KW-0732">Signal</keyword>
<feature type="chain" id="PRO_5036459622" evidence="1">
    <location>
        <begin position="31"/>
        <end position="75"/>
    </location>
</feature>
<sequence>AGSLGGRKKGWVRFWVNLLALSIIHGPGYPLKARGKNNEEQEGGWKRVNIRKKSHKENGNGIFLGGMQYERMCFD</sequence>
<proteinExistence type="predicted"/>
<name>A0A8X6PEP2_NEPPI</name>
<gene>
    <name evidence="2" type="ORF">NPIL_307181</name>
</gene>
<dbReference type="EMBL" id="BMAW01114951">
    <property type="protein sequence ID" value="GFT64138.1"/>
    <property type="molecule type" value="Genomic_DNA"/>
</dbReference>
<reference evidence="2" key="1">
    <citation type="submission" date="2020-08" db="EMBL/GenBank/DDBJ databases">
        <title>Multicomponent nature underlies the extraordinary mechanical properties of spider dragline silk.</title>
        <authorList>
            <person name="Kono N."/>
            <person name="Nakamura H."/>
            <person name="Mori M."/>
            <person name="Yoshida Y."/>
            <person name="Ohtoshi R."/>
            <person name="Malay A.D."/>
            <person name="Moran D.A.P."/>
            <person name="Tomita M."/>
            <person name="Numata K."/>
            <person name="Arakawa K."/>
        </authorList>
    </citation>
    <scope>NUCLEOTIDE SEQUENCE</scope>
</reference>
<evidence type="ECO:0000313" key="2">
    <source>
        <dbReference type="EMBL" id="GFT64138.1"/>
    </source>
</evidence>
<organism evidence="2 3">
    <name type="scientific">Nephila pilipes</name>
    <name type="common">Giant wood spider</name>
    <name type="synonym">Nephila maculata</name>
    <dbReference type="NCBI Taxonomy" id="299642"/>
    <lineage>
        <taxon>Eukaryota</taxon>
        <taxon>Metazoa</taxon>
        <taxon>Ecdysozoa</taxon>
        <taxon>Arthropoda</taxon>
        <taxon>Chelicerata</taxon>
        <taxon>Arachnida</taxon>
        <taxon>Araneae</taxon>
        <taxon>Araneomorphae</taxon>
        <taxon>Entelegynae</taxon>
        <taxon>Araneoidea</taxon>
        <taxon>Nephilidae</taxon>
        <taxon>Nephila</taxon>
    </lineage>
</organism>
<dbReference type="AlphaFoldDB" id="A0A8X6PEP2"/>
<feature type="signal peptide" evidence="1">
    <location>
        <begin position="1"/>
        <end position="30"/>
    </location>
</feature>